<sequence length="120" mass="13340">MNPSRHIKPSQTSSTNPQPSSISLTSPISRKLKPIPTDQPFLHRCLTIRLAMSGAAGIVGNAVTHSGKPSDDECEYEPMQIYFVVDVCYPGVSFLDLFTVNVDVLIHVFHYEMSIYVKVM</sequence>
<name>A0AAV9B5E4_ACOGR</name>
<reference evidence="2" key="2">
    <citation type="submission" date="2023-06" db="EMBL/GenBank/DDBJ databases">
        <authorList>
            <person name="Ma L."/>
            <person name="Liu K.-W."/>
            <person name="Li Z."/>
            <person name="Hsiao Y.-Y."/>
            <person name="Qi Y."/>
            <person name="Fu T."/>
            <person name="Tang G."/>
            <person name="Zhang D."/>
            <person name="Sun W.-H."/>
            <person name="Liu D.-K."/>
            <person name="Li Y."/>
            <person name="Chen G.-Z."/>
            <person name="Liu X.-D."/>
            <person name="Liao X.-Y."/>
            <person name="Jiang Y.-T."/>
            <person name="Yu X."/>
            <person name="Hao Y."/>
            <person name="Huang J."/>
            <person name="Zhao X.-W."/>
            <person name="Ke S."/>
            <person name="Chen Y.-Y."/>
            <person name="Wu W.-L."/>
            <person name="Hsu J.-L."/>
            <person name="Lin Y.-F."/>
            <person name="Huang M.-D."/>
            <person name="Li C.-Y."/>
            <person name="Huang L."/>
            <person name="Wang Z.-W."/>
            <person name="Zhao X."/>
            <person name="Zhong W.-Y."/>
            <person name="Peng D.-H."/>
            <person name="Ahmad S."/>
            <person name="Lan S."/>
            <person name="Zhang J.-S."/>
            <person name="Tsai W.-C."/>
            <person name="Van De Peer Y."/>
            <person name="Liu Z.-J."/>
        </authorList>
    </citation>
    <scope>NUCLEOTIDE SEQUENCE</scope>
    <source>
        <strain evidence="2">SCP</strain>
        <tissue evidence="2">Leaves</tissue>
    </source>
</reference>
<comment type="caution">
    <text evidence="2">The sequence shown here is derived from an EMBL/GenBank/DDBJ whole genome shotgun (WGS) entry which is preliminary data.</text>
</comment>
<protein>
    <submittedName>
        <fullName evidence="2">Uncharacterized protein</fullName>
    </submittedName>
</protein>
<organism evidence="2 3">
    <name type="scientific">Acorus gramineus</name>
    <name type="common">Dwarf sweet flag</name>
    <dbReference type="NCBI Taxonomy" id="55184"/>
    <lineage>
        <taxon>Eukaryota</taxon>
        <taxon>Viridiplantae</taxon>
        <taxon>Streptophyta</taxon>
        <taxon>Embryophyta</taxon>
        <taxon>Tracheophyta</taxon>
        <taxon>Spermatophyta</taxon>
        <taxon>Magnoliopsida</taxon>
        <taxon>Liliopsida</taxon>
        <taxon>Acoraceae</taxon>
        <taxon>Acorus</taxon>
    </lineage>
</organism>
<evidence type="ECO:0000313" key="3">
    <source>
        <dbReference type="Proteomes" id="UP001179952"/>
    </source>
</evidence>
<evidence type="ECO:0000313" key="2">
    <source>
        <dbReference type="EMBL" id="KAK1271737.1"/>
    </source>
</evidence>
<dbReference type="EMBL" id="JAUJYN010000005">
    <property type="protein sequence ID" value="KAK1271737.1"/>
    <property type="molecule type" value="Genomic_DNA"/>
</dbReference>
<feature type="compositionally biased region" description="Low complexity" evidence="1">
    <location>
        <begin position="9"/>
        <end position="23"/>
    </location>
</feature>
<reference evidence="2" key="1">
    <citation type="journal article" date="2023" name="Nat. Commun.">
        <title>Diploid and tetraploid genomes of Acorus and the evolution of monocots.</title>
        <authorList>
            <person name="Ma L."/>
            <person name="Liu K.W."/>
            <person name="Li Z."/>
            <person name="Hsiao Y.Y."/>
            <person name="Qi Y."/>
            <person name="Fu T."/>
            <person name="Tang G.D."/>
            <person name="Zhang D."/>
            <person name="Sun W.H."/>
            <person name="Liu D.K."/>
            <person name="Li Y."/>
            <person name="Chen G.Z."/>
            <person name="Liu X.D."/>
            <person name="Liao X.Y."/>
            <person name="Jiang Y.T."/>
            <person name="Yu X."/>
            <person name="Hao Y."/>
            <person name="Huang J."/>
            <person name="Zhao X.W."/>
            <person name="Ke S."/>
            <person name="Chen Y.Y."/>
            <person name="Wu W.L."/>
            <person name="Hsu J.L."/>
            <person name="Lin Y.F."/>
            <person name="Huang M.D."/>
            <person name="Li C.Y."/>
            <person name="Huang L."/>
            <person name="Wang Z.W."/>
            <person name="Zhao X."/>
            <person name="Zhong W.Y."/>
            <person name="Peng D.H."/>
            <person name="Ahmad S."/>
            <person name="Lan S."/>
            <person name="Zhang J.S."/>
            <person name="Tsai W.C."/>
            <person name="Van de Peer Y."/>
            <person name="Liu Z.J."/>
        </authorList>
    </citation>
    <scope>NUCLEOTIDE SEQUENCE</scope>
    <source>
        <strain evidence="2">SCP</strain>
    </source>
</reference>
<evidence type="ECO:0000256" key="1">
    <source>
        <dbReference type="SAM" id="MobiDB-lite"/>
    </source>
</evidence>
<dbReference type="AlphaFoldDB" id="A0AAV9B5E4"/>
<gene>
    <name evidence="2" type="ORF">QJS04_geneDACA016199</name>
</gene>
<accession>A0AAV9B5E4</accession>
<dbReference type="Proteomes" id="UP001179952">
    <property type="component" value="Unassembled WGS sequence"/>
</dbReference>
<proteinExistence type="predicted"/>
<keyword evidence="3" id="KW-1185">Reference proteome</keyword>
<feature type="region of interest" description="Disordered" evidence="1">
    <location>
        <begin position="1"/>
        <end position="32"/>
    </location>
</feature>